<gene>
    <name evidence="2" type="ORF">V6N11_040469</name>
</gene>
<dbReference type="EMBL" id="JBBPBN010000022">
    <property type="protein sequence ID" value="KAK9012414.1"/>
    <property type="molecule type" value="Genomic_DNA"/>
</dbReference>
<proteinExistence type="predicted"/>
<organism evidence="2 3">
    <name type="scientific">Hibiscus sabdariffa</name>
    <name type="common">roselle</name>
    <dbReference type="NCBI Taxonomy" id="183260"/>
    <lineage>
        <taxon>Eukaryota</taxon>
        <taxon>Viridiplantae</taxon>
        <taxon>Streptophyta</taxon>
        <taxon>Embryophyta</taxon>
        <taxon>Tracheophyta</taxon>
        <taxon>Spermatophyta</taxon>
        <taxon>Magnoliopsida</taxon>
        <taxon>eudicotyledons</taxon>
        <taxon>Gunneridae</taxon>
        <taxon>Pentapetalae</taxon>
        <taxon>rosids</taxon>
        <taxon>malvids</taxon>
        <taxon>Malvales</taxon>
        <taxon>Malvaceae</taxon>
        <taxon>Malvoideae</taxon>
        <taxon>Hibiscus</taxon>
    </lineage>
</organism>
<reference evidence="2 3" key="1">
    <citation type="journal article" date="2024" name="G3 (Bethesda)">
        <title>Genome assembly of Hibiscus sabdariffa L. provides insights into metabolisms of medicinal natural products.</title>
        <authorList>
            <person name="Kim T."/>
        </authorList>
    </citation>
    <scope>NUCLEOTIDE SEQUENCE [LARGE SCALE GENOMIC DNA]</scope>
    <source>
        <strain evidence="2">TK-2024</strain>
        <tissue evidence="2">Old leaves</tissue>
    </source>
</reference>
<evidence type="ECO:0000313" key="3">
    <source>
        <dbReference type="Proteomes" id="UP001396334"/>
    </source>
</evidence>
<evidence type="ECO:0000256" key="1">
    <source>
        <dbReference type="SAM" id="MobiDB-lite"/>
    </source>
</evidence>
<keyword evidence="3" id="KW-1185">Reference proteome</keyword>
<name>A0ABR2RHZ5_9ROSI</name>
<protein>
    <submittedName>
        <fullName evidence="2">Uncharacterized protein</fullName>
    </submittedName>
</protein>
<evidence type="ECO:0000313" key="2">
    <source>
        <dbReference type="EMBL" id="KAK9012414.1"/>
    </source>
</evidence>
<comment type="caution">
    <text evidence="2">The sequence shown here is derived from an EMBL/GenBank/DDBJ whole genome shotgun (WGS) entry which is preliminary data.</text>
</comment>
<dbReference type="Proteomes" id="UP001396334">
    <property type="component" value="Unassembled WGS sequence"/>
</dbReference>
<accession>A0ABR2RHZ5</accession>
<feature type="region of interest" description="Disordered" evidence="1">
    <location>
        <begin position="1"/>
        <end position="24"/>
    </location>
</feature>
<sequence>MKNNEEQDEEQSKEYGMHKNGGGASLHVHKINGVMLPGDLQQEMFRLSGYEGSSSSSRVDRNIEESNKNKHGEKALDAYFLLWRL</sequence>